<name>A0A521BP71_9FLAO</name>
<dbReference type="Pfam" id="PF22725">
    <property type="entry name" value="GFO_IDH_MocA_C3"/>
    <property type="match status" value="1"/>
</dbReference>
<reference evidence="5 6" key="1">
    <citation type="submission" date="2017-05" db="EMBL/GenBank/DDBJ databases">
        <authorList>
            <person name="Varghese N."/>
            <person name="Submissions S."/>
        </authorList>
    </citation>
    <scope>NUCLEOTIDE SEQUENCE [LARGE SCALE GENOMIC DNA]</scope>
    <source>
        <strain evidence="5 6">DSM 19382</strain>
    </source>
</reference>
<evidence type="ECO:0000259" key="4">
    <source>
        <dbReference type="Pfam" id="PF22725"/>
    </source>
</evidence>
<dbReference type="PANTHER" id="PTHR22604:SF105">
    <property type="entry name" value="TRANS-1,2-DIHYDROBENZENE-1,2-DIOL DEHYDROGENASE"/>
    <property type="match status" value="1"/>
</dbReference>
<organism evidence="5 6">
    <name type="scientific">Flavobacterium resistens</name>
    <dbReference type="NCBI Taxonomy" id="443612"/>
    <lineage>
        <taxon>Bacteria</taxon>
        <taxon>Pseudomonadati</taxon>
        <taxon>Bacteroidota</taxon>
        <taxon>Flavobacteriia</taxon>
        <taxon>Flavobacteriales</taxon>
        <taxon>Flavobacteriaceae</taxon>
        <taxon>Flavobacterium</taxon>
    </lineage>
</organism>
<comment type="similarity">
    <text evidence="1">Belongs to the Gfo/Idh/MocA family.</text>
</comment>
<dbReference type="InterPro" id="IPR050984">
    <property type="entry name" value="Gfo/Idh/MocA_domain"/>
</dbReference>
<dbReference type="InterPro" id="IPR036291">
    <property type="entry name" value="NAD(P)-bd_dom_sf"/>
</dbReference>
<dbReference type="Proteomes" id="UP000317289">
    <property type="component" value="Unassembled WGS sequence"/>
</dbReference>
<dbReference type="InterPro" id="IPR055170">
    <property type="entry name" value="GFO_IDH_MocA-like_dom"/>
</dbReference>
<accession>A0A521BP71</accession>
<evidence type="ECO:0000313" key="6">
    <source>
        <dbReference type="Proteomes" id="UP000317289"/>
    </source>
</evidence>
<dbReference type="SUPFAM" id="SSF51735">
    <property type="entry name" value="NAD(P)-binding Rossmann-fold domains"/>
    <property type="match status" value="1"/>
</dbReference>
<protein>
    <submittedName>
        <fullName evidence="5">Predicted dehydrogenase</fullName>
    </submittedName>
</protein>
<dbReference type="GO" id="GO:0000166">
    <property type="term" value="F:nucleotide binding"/>
    <property type="evidence" value="ECO:0007669"/>
    <property type="project" value="InterPro"/>
</dbReference>
<proteinExistence type="inferred from homology"/>
<evidence type="ECO:0000256" key="1">
    <source>
        <dbReference type="ARBA" id="ARBA00010928"/>
    </source>
</evidence>
<evidence type="ECO:0000256" key="2">
    <source>
        <dbReference type="ARBA" id="ARBA00023002"/>
    </source>
</evidence>
<keyword evidence="2" id="KW-0560">Oxidoreductase</keyword>
<dbReference type="GO" id="GO:0016491">
    <property type="term" value="F:oxidoreductase activity"/>
    <property type="evidence" value="ECO:0007669"/>
    <property type="project" value="UniProtKB-KW"/>
</dbReference>
<sequence>MDSVYRTFMKNSQKIKWGIIGLGNIANQFATDLMLLEDAELTAVASRDLEKAKDFAQKYNCSKAYNSYDAIFADEEIEIIYIATPHDSHAELSIKALENGKHVLCEKPLALSYSDAVRMIEASKKNNKFFMEAFWTRFIPSIKEVLQKVENGEIGEVKYIKADFAFRGSETENLRLFDKERGGGALFDIGVYPLFLSYILLGKPKEIIAKAIKHKNDIDLQTSMILQYESAQSILHASIVSDSDMNAIIAGSKGRIELNSPWFVADGYSLFINDEKEAVISLPVLGKGYSHEIMECHDCIRNGQIESKFWSHQNCLDLSRIVEEIKTQIGLKF</sequence>
<dbReference type="InterPro" id="IPR000683">
    <property type="entry name" value="Gfo/Idh/MocA-like_OxRdtase_N"/>
</dbReference>
<dbReference type="EMBL" id="FXTA01000001">
    <property type="protein sequence ID" value="SMO48360.1"/>
    <property type="molecule type" value="Genomic_DNA"/>
</dbReference>
<dbReference type="Gene3D" id="3.40.50.720">
    <property type="entry name" value="NAD(P)-binding Rossmann-like Domain"/>
    <property type="match status" value="1"/>
</dbReference>
<feature type="domain" description="GFO/IDH/MocA-like oxidoreductase" evidence="4">
    <location>
        <begin position="144"/>
        <end position="257"/>
    </location>
</feature>
<dbReference type="AlphaFoldDB" id="A0A521BP71"/>
<evidence type="ECO:0000313" key="5">
    <source>
        <dbReference type="EMBL" id="SMO48360.1"/>
    </source>
</evidence>
<dbReference type="SUPFAM" id="SSF55347">
    <property type="entry name" value="Glyceraldehyde-3-phosphate dehydrogenase-like, C-terminal domain"/>
    <property type="match status" value="1"/>
</dbReference>
<dbReference type="PANTHER" id="PTHR22604">
    <property type="entry name" value="OXIDOREDUCTASES"/>
    <property type="match status" value="1"/>
</dbReference>
<gene>
    <name evidence="5" type="ORF">SAMN06265349_1011225</name>
</gene>
<dbReference type="Pfam" id="PF01408">
    <property type="entry name" value="GFO_IDH_MocA"/>
    <property type="match status" value="1"/>
</dbReference>
<dbReference type="Gene3D" id="3.30.360.10">
    <property type="entry name" value="Dihydrodipicolinate Reductase, domain 2"/>
    <property type="match status" value="1"/>
</dbReference>
<feature type="domain" description="Gfo/Idh/MocA-like oxidoreductase N-terminal" evidence="3">
    <location>
        <begin position="15"/>
        <end position="133"/>
    </location>
</feature>
<evidence type="ECO:0000259" key="3">
    <source>
        <dbReference type="Pfam" id="PF01408"/>
    </source>
</evidence>